<dbReference type="NCBIfam" id="TIGR02937">
    <property type="entry name" value="sigma70-ECF"/>
    <property type="match status" value="1"/>
</dbReference>
<feature type="domain" description="RNA polymerase sigma-70" evidence="9">
    <location>
        <begin position="501"/>
        <end position="527"/>
    </location>
</feature>
<dbReference type="PANTHER" id="PTHR30603:SF60">
    <property type="entry name" value="RNA POLYMERASE SIGMA FACTOR RPOD"/>
    <property type="match status" value="1"/>
</dbReference>
<dbReference type="InterPro" id="IPR007127">
    <property type="entry name" value="RNA_pol_sigma_70_r1_1"/>
</dbReference>
<dbReference type="Pfam" id="PF00140">
    <property type="entry name" value="Sigma70_r1_2"/>
    <property type="match status" value="1"/>
</dbReference>
<proteinExistence type="inferred from homology"/>
<dbReference type="InterPro" id="IPR007630">
    <property type="entry name" value="RNA_pol_sigma70_r4"/>
</dbReference>
<evidence type="ECO:0000313" key="11">
    <source>
        <dbReference type="Proteomes" id="UP000319976"/>
    </source>
</evidence>
<dbReference type="RefSeq" id="WP_145261064.1">
    <property type="nucleotide sequence ID" value="NZ_CP036316.1"/>
</dbReference>
<accession>A0A517T6Z0</accession>
<keyword evidence="11" id="KW-1185">Reference proteome</keyword>
<evidence type="ECO:0000256" key="4">
    <source>
        <dbReference type="ARBA" id="ARBA00023125"/>
    </source>
</evidence>
<feature type="domain" description="RNA polymerase sigma-70" evidence="8">
    <location>
        <begin position="332"/>
        <end position="345"/>
    </location>
</feature>
<dbReference type="OrthoDB" id="9780321at2"/>
<evidence type="ECO:0000256" key="1">
    <source>
        <dbReference type="ARBA" id="ARBA00007788"/>
    </source>
</evidence>
<keyword evidence="3 6" id="KW-0731">Sigma factor</keyword>
<evidence type="ECO:0000259" key="8">
    <source>
        <dbReference type="PROSITE" id="PS00715"/>
    </source>
</evidence>
<dbReference type="Gene3D" id="1.20.120.1810">
    <property type="match status" value="1"/>
</dbReference>
<dbReference type="PANTHER" id="PTHR30603">
    <property type="entry name" value="RNA POLYMERASE SIGMA FACTOR RPO"/>
    <property type="match status" value="1"/>
</dbReference>
<gene>
    <name evidence="10" type="primary">sigA_3</name>
    <name evidence="10" type="ORF">V22_13760</name>
</gene>
<organism evidence="10 11">
    <name type="scientific">Calycomorphotria hydatis</name>
    <dbReference type="NCBI Taxonomy" id="2528027"/>
    <lineage>
        <taxon>Bacteria</taxon>
        <taxon>Pseudomonadati</taxon>
        <taxon>Planctomycetota</taxon>
        <taxon>Planctomycetia</taxon>
        <taxon>Planctomycetales</taxon>
        <taxon>Planctomycetaceae</taxon>
        <taxon>Calycomorphotria</taxon>
    </lineage>
</organism>
<dbReference type="Proteomes" id="UP000319976">
    <property type="component" value="Chromosome"/>
</dbReference>
<keyword evidence="5 6" id="KW-0804">Transcription</keyword>
<dbReference type="Pfam" id="PF04545">
    <property type="entry name" value="Sigma70_r4"/>
    <property type="match status" value="1"/>
</dbReference>
<dbReference type="InterPro" id="IPR050239">
    <property type="entry name" value="Sigma-70_RNA_pol_init_factors"/>
</dbReference>
<dbReference type="InterPro" id="IPR009042">
    <property type="entry name" value="RNA_pol_sigma70_r1_2"/>
</dbReference>
<dbReference type="PROSITE" id="PS00715">
    <property type="entry name" value="SIGMA70_1"/>
    <property type="match status" value="1"/>
</dbReference>
<protein>
    <recommendedName>
        <fullName evidence="6">RNA polymerase sigma factor</fullName>
    </recommendedName>
</protein>
<dbReference type="Gene3D" id="1.10.220.120">
    <property type="entry name" value="Sigma-70 factor, region 1.1"/>
    <property type="match status" value="1"/>
</dbReference>
<evidence type="ECO:0000256" key="2">
    <source>
        <dbReference type="ARBA" id="ARBA00023015"/>
    </source>
</evidence>
<evidence type="ECO:0000256" key="7">
    <source>
        <dbReference type="SAM" id="MobiDB-lite"/>
    </source>
</evidence>
<dbReference type="InterPro" id="IPR007624">
    <property type="entry name" value="RNA_pol_sigma70_r3"/>
</dbReference>
<dbReference type="Gene3D" id="1.10.10.10">
    <property type="entry name" value="Winged helix-like DNA-binding domain superfamily/Winged helix DNA-binding domain"/>
    <property type="match status" value="2"/>
</dbReference>
<dbReference type="InterPro" id="IPR014284">
    <property type="entry name" value="RNA_pol_sigma-70_dom"/>
</dbReference>
<dbReference type="InterPro" id="IPR007627">
    <property type="entry name" value="RNA_pol_sigma70_r2"/>
</dbReference>
<feature type="region of interest" description="Disordered" evidence="7">
    <location>
        <begin position="61"/>
        <end position="85"/>
    </location>
</feature>
<dbReference type="GO" id="GO:0003677">
    <property type="term" value="F:DNA binding"/>
    <property type="evidence" value="ECO:0007669"/>
    <property type="project" value="UniProtKB-KW"/>
</dbReference>
<dbReference type="EMBL" id="CP036316">
    <property type="protein sequence ID" value="QDT64145.1"/>
    <property type="molecule type" value="Genomic_DNA"/>
</dbReference>
<dbReference type="AlphaFoldDB" id="A0A517T6Z0"/>
<dbReference type="Gene3D" id="1.10.601.10">
    <property type="entry name" value="RNA Polymerase Primary Sigma Factor"/>
    <property type="match status" value="1"/>
</dbReference>
<sequence>MYEFDADLTPVLEEAKKKGFVTFQQIDAMLPDEGGDPGTMDRLIYAIDELGLNLCFDPEAPPEPEFEVEEKKEEPLPHGLGPETQALSSRDPIRMYLAQMGNIPLLSREREIFLAKRIEASRKWFRRKAMESDFALRQAVDIFEKVHTGELPFERTLRISETENSQKEQISGRIPTNLPTLKALLEQNAADFAALRASDSKEERARLVDRMNRRRRKLCTLAEELSLRTHRLQPIIKRMQQIAERFGDIERDLERAKRDPRRAYERDALIREREDLINLIYEEPQEFIARCHEIQRRTDEWTLGKQKLSGGNLRLVVSIAKKYRNRGLTFLDLIQEGNAGLMRGVEKYEFRRGYKFSTYATWWIRQAITRAVADHARTIRIPVHMFQNISTLKAKAEEIRQRTGREATNEEIAAACDMATEDVERVMRTWKHPISLDTPVGESEDSSYGDFLEDGHESAPSAGAQQSMLRNKIDHVLKSLTFREREIIKLRYGLNDGYSYTLEETGRIFKVTRERIRQIESKALKKLQHNTRSDHLKGFIDPEMLAKMAESMQQENSESELPAAMAA</sequence>
<dbReference type="Pfam" id="PF04539">
    <property type="entry name" value="Sigma70_r3"/>
    <property type="match status" value="1"/>
</dbReference>
<evidence type="ECO:0000256" key="5">
    <source>
        <dbReference type="ARBA" id="ARBA00023163"/>
    </source>
</evidence>
<evidence type="ECO:0000256" key="3">
    <source>
        <dbReference type="ARBA" id="ARBA00023082"/>
    </source>
</evidence>
<evidence type="ECO:0000256" key="6">
    <source>
        <dbReference type="RuleBase" id="RU362124"/>
    </source>
</evidence>
<reference evidence="10 11" key="1">
    <citation type="submission" date="2019-02" db="EMBL/GenBank/DDBJ databases">
        <title>Deep-cultivation of Planctomycetes and their phenomic and genomic characterization uncovers novel biology.</title>
        <authorList>
            <person name="Wiegand S."/>
            <person name="Jogler M."/>
            <person name="Boedeker C."/>
            <person name="Pinto D."/>
            <person name="Vollmers J."/>
            <person name="Rivas-Marin E."/>
            <person name="Kohn T."/>
            <person name="Peeters S.H."/>
            <person name="Heuer A."/>
            <person name="Rast P."/>
            <person name="Oberbeckmann S."/>
            <person name="Bunk B."/>
            <person name="Jeske O."/>
            <person name="Meyerdierks A."/>
            <person name="Storesund J.E."/>
            <person name="Kallscheuer N."/>
            <person name="Luecker S."/>
            <person name="Lage O.M."/>
            <person name="Pohl T."/>
            <person name="Merkel B.J."/>
            <person name="Hornburger P."/>
            <person name="Mueller R.-W."/>
            <person name="Bruemmer F."/>
            <person name="Labrenz M."/>
            <person name="Spormann A.M."/>
            <person name="Op den Camp H."/>
            <person name="Overmann J."/>
            <person name="Amann R."/>
            <person name="Jetten M.S.M."/>
            <person name="Mascher T."/>
            <person name="Medema M.H."/>
            <person name="Devos D.P."/>
            <person name="Kaster A.-K."/>
            <person name="Ovreas L."/>
            <person name="Rohde M."/>
            <person name="Galperin M.Y."/>
            <person name="Jogler C."/>
        </authorList>
    </citation>
    <scope>NUCLEOTIDE SEQUENCE [LARGE SCALE GENOMIC DNA]</scope>
    <source>
        <strain evidence="10 11">V22</strain>
    </source>
</reference>
<dbReference type="SUPFAM" id="SSF88659">
    <property type="entry name" value="Sigma3 and sigma4 domains of RNA polymerase sigma factors"/>
    <property type="match status" value="2"/>
</dbReference>
<dbReference type="PROSITE" id="PS00716">
    <property type="entry name" value="SIGMA70_2"/>
    <property type="match status" value="1"/>
</dbReference>
<dbReference type="InterPro" id="IPR000943">
    <property type="entry name" value="RNA_pol_sigma70"/>
</dbReference>
<dbReference type="Pfam" id="PF04542">
    <property type="entry name" value="Sigma70_r2"/>
    <property type="match status" value="1"/>
</dbReference>
<dbReference type="KEGG" id="chya:V22_13760"/>
<keyword evidence="2 6" id="KW-0805">Transcription regulation</keyword>
<dbReference type="InterPro" id="IPR013325">
    <property type="entry name" value="RNA_pol_sigma_r2"/>
</dbReference>
<dbReference type="InterPro" id="IPR042189">
    <property type="entry name" value="RNA_pol_sigma_70_r1_1_sf"/>
</dbReference>
<dbReference type="PRINTS" id="PR00046">
    <property type="entry name" value="SIGMA70FCT"/>
</dbReference>
<dbReference type="InterPro" id="IPR013324">
    <property type="entry name" value="RNA_pol_sigma_r3/r4-like"/>
</dbReference>
<dbReference type="GO" id="GO:0006352">
    <property type="term" value="P:DNA-templated transcription initiation"/>
    <property type="evidence" value="ECO:0007669"/>
    <property type="project" value="InterPro"/>
</dbReference>
<name>A0A517T6Z0_9PLAN</name>
<dbReference type="Pfam" id="PF03979">
    <property type="entry name" value="Sigma70_r1_1"/>
    <property type="match status" value="1"/>
</dbReference>
<evidence type="ECO:0000259" key="9">
    <source>
        <dbReference type="PROSITE" id="PS00716"/>
    </source>
</evidence>
<dbReference type="InterPro" id="IPR036388">
    <property type="entry name" value="WH-like_DNA-bd_sf"/>
</dbReference>
<dbReference type="GO" id="GO:0016987">
    <property type="term" value="F:sigma factor activity"/>
    <property type="evidence" value="ECO:0007669"/>
    <property type="project" value="UniProtKB-KW"/>
</dbReference>
<dbReference type="SUPFAM" id="SSF88946">
    <property type="entry name" value="Sigma2 domain of RNA polymerase sigma factors"/>
    <property type="match status" value="1"/>
</dbReference>
<dbReference type="CDD" id="cd06171">
    <property type="entry name" value="Sigma70_r4"/>
    <property type="match status" value="1"/>
</dbReference>
<comment type="function">
    <text evidence="6">Sigma factors are initiation factors that promote the attachment of RNA polymerase to specific initiation sites and are then released.</text>
</comment>
<comment type="similarity">
    <text evidence="1 6">Belongs to the sigma-70 factor family.</text>
</comment>
<evidence type="ECO:0000313" key="10">
    <source>
        <dbReference type="EMBL" id="QDT64145.1"/>
    </source>
</evidence>
<keyword evidence="4 6" id="KW-0238">DNA-binding</keyword>